<keyword evidence="3" id="KW-1185">Reference proteome</keyword>
<dbReference type="SMART" id="SM00471">
    <property type="entry name" value="HDc"/>
    <property type="match status" value="1"/>
</dbReference>
<feature type="domain" description="HD-GYP" evidence="1">
    <location>
        <begin position="153"/>
        <end position="354"/>
    </location>
</feature>
<evidence type="ECO:0000313" key="3">
    <source>
        <dbReference type="Proteomes" id="UP000587760"/>
    </source>
</evidence>
<comment type="caution">
    <text evidence="2">The sequence shown here is derived from an EMBL/GenBank/DDBJ whole genome shotgun (WGS) entry which is preliminary data.</text>
</comment>
<dbReference type="RefSeq" id="WP_184742761.1">
    <property type="nucleotide sequence ID" value="NZ_JACHGJ010000001.1"/>
</dbReference>
<evidence type="ECO:0000313" key="2">
    <source>
        <dbReference type="EMBL" id="MBB6478690.1"/>
    </source>
</evidence>
<reference evidence="2 3" key="1">
    <citation type="submission" date="2020-08" db="EMBL/GenBank/DDBJ databases">
        <title>Genomic Encyclopedia of Type Strains, Phase IV (KMG-IV): sequencing the most valuable type-strain genomes for metagenomic binning, comparative biology and taxonomic classification.</title>
        <authorList>
            <person name="Goeker M."/>
        </authorList>
    </citation>
    <scope>NUCLEOTIDE SEQUENCE [LARGE SCALE GENOMIC DNA]</scope>
    <source>
        <strain evidence="2 3">DSM 2461</strain>
    </source>
</reference>
<protein>
    <submittedName>
        <fullName evidence="2">Putative two-component system response regulator</fullName>
    </submittedName>
</protein>
<dbReference type="Pfam" id="PF13487">
    <property type="entry name" value="HD_5"/>
    <property type="match status" value="1"/>
</dbReference>
<organism evidence="2 3">
    <name type="scientific">Spirochaeta isovalerica</name>
    <dbReference type="NCBI Taxonomy" id="150"/>
    <lineage>
        <taxon>Bacteria</taxon>
        <taxon>Pseudomonadati</taxon>
        <taxon>Spirochaetota</taxon>
        <taxon>Spirochaetia</taxon>
        <taxon>Spirochaetales</taxon>
        <taxon>Spirochaetaceae</taxon>
        <taxon>Spirochaeta</taxon>
    </lineage>
</organism>
<dbReference type="SUPFAM" id="SSF109604">
    <property type="entry name" value="HD-domain/PDEase-like"/>
    <property type="match status" value="1"/>
</dbReference>
<dbReference type="InterPro" id="IPR003607">
    <property type="entry name" value="HD/PDEase_dom"/>
</dbReference>
<dbReference type="AlphaFoldDB" id="A0A841R6M5"/>
<proteinExistence type="predicted"/>
<dbReference type="Proteomes" id="UP000587760">
    <property type="component" value="Unassembled WGS sequence"/>
</dbReference>
<gene>
    <name evidence="2" type="ORF">HNR50_000323</name>
</gene>
<dbReference type="PANTHER" id="PTHR45228:SF8">
    <property type="entry name" value="TWO-COMPONENT RESPONSE REGULATOR-RELATED"/>
    <property type="match status" value="1"/>
</dbReference>
<dbReference type="CDD" id="cd00077">
    <property type="entry name" value="HDc"/>
    <property type="match status" value="1"/>
</dbReference>
<name>A0A841R6M5_9SPIO</name>
<sequence>MNDLEEIYEIPEEPEEILDISSQIDLGFPETVQSECWKNRYDNVAVPSLILDSSLNVIWMNSAFKSLLIDDQKYQIKHITQYFPNIKEIKKLKEIYNTLKDKNSGYSWKGRVVSKNQKTRSEVANIIIIPLDFDESQTPATYSAVLDLVTDEYREMLRNMFSSLLEASKLKDNDTGNHIERVNQYSRFIADVLKSQGKHPEIDEDYLEDIGFLAAMHDVGKIGTPDDILNKNGSLEPWEREVMNEHTKNGAYILSTYPNQMAKQIALHHHEKWDGTGYPFGMANHMIPLCARIVALADVYDALRMKRSYKDSFSHEKTKGIIKDLSGTHFDPDIVKIFLAHDLDFDNIFTSLTDNE</sequence>
<dbReference type="InterPro" id="IPR052020">
    <property type="entry name" value="Cyclic_di-GMP/3'3'-cGAMP_PDE"/>
</dbReference>
<dbReference type="PANTHER" id="PTHR45228">
    <property type="entry name" value="CYCLIC DI-GMP PHOSPHODIESTERASE TM_0186-RELATED"/>
    <property type="match status" value="1"/>
</dbReference>
<dbReference type="EMBL" id="JACHGJ010000001">
    <property type="protein sequence ID" value="MBB6478690.1"/>
    <property type="molecule type" value="Genomic_DNA"/>
</dbReference>
<evidence type="ECO:0000259" key="1">
    <source>
        <dbReference type="PROSITE" id="PS51832"/>
    </source>
</evidence>
<accession>A0A841R6M5</accession>
<dbReference type="PROSITE" id="PS51832">
    <property type="entry name" value="HD_GYP"/>
    <property type="match status" value="1"/>
</dbReference>
<dbReference type="InterPro" id="IPR037522">
    <property type="entry name" value="HD_GYP_dom"/>
</dbReference>
<dbReference type="Gene3D" id="1.10.3210.10">
    <property type="entry name" value="Hypothetical protein af1432"/>
    <property type="match status" value="1"/>
</dbReference>